<feature type="domain" description="DUF6589" evidence="2">
    <location>
        <begin position="388"/>
        <end position="826"/>
    </location>
</feature>
<protein>
    <recommendedName>
        <fullName evidence="2">DUF6589 domain-containing protein</fullName>
    </recommendedName>
</protein>
<feature type="compositionally biased region" description="Acidic residues" evidence="1">
    <location>
        <begin position="950"/>
        <end position="1001"/>
    </location>
</feature>
<dbReference type="AlphaFoldDB" id="D8Q1T5"/>
<dbReference type="InParanoid" id="D8Q1T5"/>
<organism evidence="4">
    <name type="scientific">Schizophyllum commune (strain H4-8 / FGSC 9210)</name>
    <name type="common">Split gill fungus</name>
    <dbReference type="NCBI Taxonomy" id="578458"/>
    <lineage>
        <taxon>Eukaryota</taxon>
        <taxon>Fungi</taxon>
        <taxon>Dikarya</taxon>
        <taxon>Basidiomycota</taxon>
        <taxon>Agaricomycotina</taxon>
        <taxon>Agaricomycetes</taxon>
        <taxon>Agaricomycetidae</taxon>
        <taxon>Agaricales</taxon>
        <taxon>Schizophyllaceae</taxon>
        <taxon>Schizophyllum</taxon>
    </lineage>
</organism>
<proteinExistence type="predicted"/>
<evidence type="ECO:0000313" key="3">
    <source>
        <dbReference type="EMBL" id="EFI98002.1"/>
    </source>
</evidence>
<feature type="compositionally biased region" description="Basic and acidic residues" evidence="1">
    <location>
        <begin position="60"/>
        <end position="73"/>
    </location>
</feature>
<dbReference type="VEuPathDB" id="FungiDB:SCHCODRAFT_02495927"/>
<feature type="region of interest" description="Disordered" evidence="1">
    <location>
        <begin position="1"/>
        <end position="73"/>
    </location>
</feature>
<dbReference type="InterPro" id="IPR046496">
    <property type="entry name" value="DUF6589"/>
</dbReference>
<dbReference type="Proteomes" id="UP000007431">
    <property type="component" value="Unassembled WGS sequence"/>
</dbReference>
<evidence type="ECO:0000313" key="4">
    <source>
        <dbReference type="Proteomes" id="UP000007431"/>
    </source>
</evidence>
<name>D8Q1T5_SCHCM</name>
<gene>
    <name evidence="3" type="ORF">SCHCODRAFT_15507</name>
</gene>
<dbReference type="OMA" id="THEENIM"/>
<dbReference type="HOGENOM" id="CLU_007061_1_0_1"/>
<feature type="region of interest" description="Disordered" evidence="1">
    <location>
        <begin position="902"/>
        <end position="1001"/>
    </location>
</feature>
<dbReference type="EMBL" id="GL377305">
    <property type="protein sequence ID" value="EFI98002.1"/>
    <property type="molecule type" value="Genomic_DNA"/>
</dbReference>
<evidence type="ECO:0000256" key="1">
    <source>
        <dbReference type="SAM" id="MobiDB-lite"/>
    </source>
</evidence>
<keyword evidence="4" id="KW-1185">Reference proteome</keyword>
<sequence>MPPPGSRRATEAALPPLSSEPDFEKSSPGKVGATRPQRAASSRRKGQKMRAQTLSSARAAAREERARRKLEEAEARRNLNDGLLASIDDTGSSLHELVLHTSDPKNKRGDARWRGLFSGRASSVRRFLDLWTGPGSTVAIKEEVSDWAVDHTVGIVRGEARALSTSGVYHGSKIPIDSQFLARFNPSRIHAHFTSMAGVSLRIFKAFATAPWHLKPGMLSVARAARKSLIVTNTMLQLLGEYSYANNLGKKALGLYLYASGSQRQPIEVMSHIGVTESYSGIIGKGGAPRQYTTKAVDGAGTEIKTYFTRPGTLRTLSESMRATARRVASTGLYATVYDNINMVFRAAEQVVGRTDAQENGTCATIWPLHNASVDDMRVDDLQQSFNSATPLAINDILHTPDESTTFRRCLIHTILRIMVVYGGPGLKKYTQEVNASQPRTPRQITVHKTDIHPLPAMEIDESTILGNGEVIEETIKELQIEAQEWFGKHVLIFAGDQLSQARIRALVNIRAGQEAGLAGYFWGAWMPGLFHGKIADVHGMLFTHFGKPNSGARNPGSLWFHNTRLHRLPITLTSLPNYRTCRDLIFVSLYARVLHCLLLVSGVGSLEEYGQRVTSFAQLEADAEKIYTAYADAQRVDDLRSDRSAVAAAENTAKMAAAEAGVPYQAPDNGFPTTQGDMVFENALLFMRDALISREYTDAIKAGDSGRVLLVLKTWALSFRGNGRTKYAYEMLHIIHNIEKVWPPRLAQIITDNWLVNPTGKKNAFVEVDLMQEHLNFWIKIFYRAHGSNSSWEWLGVVAPCANVLRQLAKTMNNVLGAQSQGTRHAPADLSTDISELMKSLDEHDVYRLSRGRVLDDDDAPAKDVVSIGLQMLTDSASSPLDEYNTAFTRLQRRRRRVPLVGVPQQPSDSITIQTDRPIGILEDFADNSDSDSTRDSDSVESDSTSSSDSEDELELVWVEDDEPTLTVDEEDDVALDLDDLDLEQEDEGGEEDEDEAEDE</sequence>
<evidence type="ECO:0000259" key="2">
    <source>
        <dbReference type="Pfam" id="PF20231"/>
    </source>
</evidence>
<dbReference type="eggNOG" id="ENOG502SCRC">
    <property type="taxonomic scope" value="Eukaryota"/>
</dbReference>
<dbReference type="Pfam" id="PF20231">
    <property type="entry name" value="DUF6589"/>
    <property type="match status" value="1"/>
</dbReference>
<reference evidence="3 4" key="1">
    <citation type="journal article" date="2010" name="Nat. Biotechnol.">
        <title>Genome sequence of the model mushroom Schizophyllum commune.</title>
        <authorList>
            <person name="Ohm R.A."/>
            <person name="de Jong J.F."/>
            <person name="Lugones L.G."/>
            <person name="Aerts A."/>
            <person name="Kothe E."/>
            <person name="Stajich J.E."/>
            <person name="de Vries R.P."/>
            <person name="Record E."/>
            <person name="Levasseur A."/>
            <person name="Baker S.E."/>
            <person name="Bartholomew K.A."/>
            <person name="Coutinho P.M."/>
            <person name="Erdmann S."/>
            <person name="Fowler T.J."/>
            <person name="Gathman A.C."/>
            <person name="Lombard V."/>
            <person name="Henrissat B."/>
            <person name="Knabe N."/>
            <person name="Kuees U."/>
            <person name="Lilly W.W."/>
            <person name="Lindquist E."/>
            <person name="Lucas S."/>
            <person name="Magnuson J.K."/>
            <person name="Piumi F."/>
            <person name="Raudaskoski M."/>
            <person name="Salamov A."/>
            <person name="Schmutz J."/>
            <person name="Schwarze F.W.M.R."/>
            <person name="vanKuyk P.A."/>
            <person name="Horton J.S."/>
            <person name="Grigoriev I.V."/>
            <person name="Woesten H.A.B."/>
        </authorList>
    </citation>
    <scope>NUCLEOTIDE SEQUENCE [LARGE SCALE GENOMIC DNA]</scope>
    <source>
        <strain evidence="4">H4-8 / FGSC 9210</strain>
    </source>
</reference>
<accession>D8Q1T5</accession>